<dbReference type="OrthoDB" id="572228at2"/>
<sequence>MQPTAGPRPASDISGYHAHIYYRNDAEKAEAAVLRRQLTAGFEVEPGRWRDEPVGPHPLPMYQIAFAADVFAALVPWLMLNRRGLTILVHPRTGEDVPDHETYPLWLGEKLPLDVGFLRRFASA</sequence>
<keyword evidence="1" id="KW-0560">Oxidoreductase</keyword>
<dbReference type="PANTHER" id="PTHR36423">
    <property type="entry name" value="AFR070WP"/>
    <property type="match status" value="1"/>
</dbReference>
<dbReference type="InterPro" id="IPR014980">
    <property type="entry name" value="DOPA_dioxygen"/>
</dbReference>
<gene>
    <name evidence="1" type="ORF">CVT23_12785</name>
</gene>
<dbReference type="Gene3D" id="3.30.70.1240">
    <property type="entry name" value="DOPA-like domains"/>
    <property type="match status" value="1"/>
</dbReference>
<name>A0A2M9G0M9_9PROT</name>
<dbReference type="PIRSF" id="PIRSF028139">
    <property type="entry name" value="DOPA-diox_rel_Mll2280"/>
    <property type="match status" value="1"/>
</dbReference>
<dbReference type="InterPro" id="IPR023389">
    <property type="entry name" value="DOPA-like_sf"/>
</dbReference>
<dbReference type="SUPFAM" id="SSF143410">
    <property type="entry name" value="DOPA-like"/>
    <property type="match status" value="1"/>
</dbReference>
<accession>A0A2M9G0M9</accession>
<reference evidence="1 2" key="1">
    <citation type="submission" date="2017-11" db="EMBL/GenBank/DDBJ databases">
        <title>Draft genome sequence of Rhizobiales bacterium SY3-13.</title>
        <authorList>
            <person name="Sun C."/>
        </authorList>
    </citation>
    <scope>NUCLEOTIDE SEQUENCE [LARGE SCALE GENOMIC DNA]</scope>
    <source>
        <strain evidence="1 2">SY3-13</strain>
    </source>
</reference>
<dbReference type="RefSeq" id="WP_109795949.1">
    <property type="nucleotide sequence ID" value="NZ_PHIG01000034.1"/>
</dbReference>
<organism evidence="1 2">
    <name type="scientific">Minwuia thermotolerans</name>
    <dbReference type="NCBI Taxonomy" id="2056226"/>
    <lineage>
        <taxon>Bacteria</taxon>
        <taxon>Pseudomonadati</taxon>
        <taxon>Pseudomonadota</taxon>
        <taxon>Alphaproteobacteria</taxon>
        <taxon>Minwuiales</taxon>
        <taxon>Minwuiaceae</taxon>
        <taxon>Minwuia</taxon>
    </lineage>
</organism>
<dbReference type="PANTHER" id="PTHR36423:SF2">
    <property type="entry name" value="AFR070WP"/>
    <property type="match status" value="1"/>
</dbReference>
<comment type="caution">
    <text evidence="1">The sequence shown here is derived from an EMBL/GenBank/DDBJ whole genome shotgun (WGS) entry which is preliminary data.</text>
</comment>
<proteinExistence type="predicted"/>
<dbReference type="AlphaFoldDB" id="A0A2M9G0M9"/>
<dbReference type="Proteomes" id="UP000229498">
    <property type="component" value="Unassembled WGS sequence"/>
</dbReference>
<dbReference type="GO" id="GO:0051213">
    <property type="term" value="F:dioxygenase activity"/>
    <property type="evidence" value="ECO:0007669"/>
    <property type="project" value="UniProtKB-KW"/>
</dbReference>
<evidence type="ECO:0000313" key="1">
    <source>
        <dbReference type="EMBL" id="PJK29263.1"/>
    </source>
</evidence>
<dbReference type="Pfam" id="PF08883">
    <property type="entry name" value="DOPA_dioxygen"/>
    <property type="match status" value="1"/>
</dbReference>
<evidence type="ECO:0000313" key="2">
    <source>
        <dbReference type="Proteomes" id="UP000229498"/>
    </source>
</evidence>
<keyword evidence="2" id="KW-1185">Reference proteome</keyword>
<protein>
    <submittedName>
        <fullName evidence="1">4,5-dioxygenase</fullName>
    </submittedName>
</protein>
<keyword evidence="1" id="KW-0223">Dioxygenase</keyword>
<dbReference type="EMBL" id="PHIG01000034">
    <property type="protein sequence ID" value="PJK29263.1"/>
    <property type="molecule type" value="Genomic_DNA"/>
</dbReference>